<feature type="compositionally biased region" description="Basic and acidic residues" evidence="5">
    <location>
        <begin position="1"/>
        <end position="11"/>
    </location>
</feature>
<dbReference type="GO" id="GO:0042619">
    <property type="term" value="P:poly-hydroxybutyrate biosynthetic process"/>
    <property type="evidence" value="ECO:0007669"/>
    <property type="project" value="InterPro"/>
</dbReference>
<feature type="compositionally biased region" description="Low complexity" evidence="5">
    <location>
        <begin position="17"/>
        <end position="33"/>
    </location>
</feature>
<evidence type="ECO:0000256" key="1">
    <source>
        <dbReference type="ARBA" id="ARBA00004496"/>
    </source>
</evidence>
<dbReference type="InterPro" id="IPR010941">
    <property type="entry name" value="PhaC_N"/>
</dbReference>
<accession>A0A4R5M432</accession>
<gene>
    <name evidence="7" type="primary">phaC</name>
    <name evidence="7" type="ORF">EYW47_25460</name>
</gene>
<feature type="region of interest" description="Disordered" evidence="5">
    <location>
        <begin position="1"/>
        <end position="37"/>
    </location>
</feature>
<evidence type="ECO:0000259" key="6">
    <source>
        <dbReference type="Pfam" id="PF07167"/>
    </source>
</evidence>
<dbReference type="AlphaFoldDB" id="A0A4R5M432"/>
<dbReference type="PANTHER" id="PTHR36837:SF5">
    <property type="entry name" value="POLY-3-HYDROXYBUTYRATE SYNTHASE"/>
    <property type="match status" value="1"/>
</dbReference>
<evidence type="ECO:0000256" key="4">
    <source>
        <dbReference type="ARBA" id="ARBA00023315"/>
    </source>
</evidence>
<dbReference type="GO" id="GO:0016746">
    <property type="term" value="F:acyltransferase activity"/>
    <property type="evidence" value="ECO:0007669"/>
    <property type="project" value="UniProtKB-KW"/>
</dbReference>
<dbReference type="InterPro" id="IPR010963">
    <property type="entry name" value="PHA_synth_I"/>
</dbReference>
<keyword evidence="2" id="KW-0963">Cytoplasm</keyword>
<dbReference type="Gene3D" id="3.40.50.1820">
    <property type="entry name" value="alpha/beta hydrolase"/>
    <property type="match status" value="1"/>
</dbReference>
<dbReference type="GO" id="GO:0005737">
    <property type="term" value="C:cytoplasm"/>
    <property type="evidence" value="ECO:0007669"/>
    <property type="project" value="UniProtKB-SubCell"/>
</dbReference>
<dbReference type="Proteomes" id="UP000295722">
    <property type="component" value="Unassembled WGS sequence"/>
</dbReference>
<dbReference type="InterPro" id="IPR051321">
    <property type="entry name" value="PHA/PHB_synthase"/>
</dbReference>
<organism evidence="7 8">
    <name type="scientific">Paraburkholderia silviterrae</name>
    <dbReference type="NCBI Taxonomy" id="2528715"/>
    <lineage>
        <taxon>Bacteria</taxon>
        <taxon>Pseudomonadati</taxon>
        <taxon>Pseudomonadota</taxon>
        <taxon>Betaproteobacteria</taxon>
        <taxon>Burkholderiales</taxon>
        <taxon>Burkholderiaceae</taxon>
        <taxon>Paraburkholderia</taxon>
    </lineage>
</organism>
<dbReference type="EMBL" id="SMRP01000015">
    <property type="protein sequence ID" value="TDG20531.1"/>
    <property type="molecule type" value="Genomic_DNA"/>
</dbReference>
<proteinExistence type="predicted"/>
<evidence type="ECO:0000313" key="7">
    <source>
        <dbReference type="EMBL" id="TDG20531.1"/>
    </source>
</evidence>
<feature type="domain" description="Poly-beta-hydroxybutyrate polymerase N-terminal" evidence="6">
    <location>
        <begin position="77"/>
        <end position="243"/>
    </location>
</feature>
<keyword evidence="3" id="KW-0808">Transferase</keyword>
<keyword evidence="8" id="KW-1185">Reference proteome</keyword>
<evidence type="ECO:0000256" key="5">
    <source>
        <dbReference type="SAM" id="MobiDB-lite"/>
    </source>
</evidence>
<dbReference type="Pfam" id="PF07167">
    <property type="entry name" value="PhaC_N"/>
    <property type="match status" value="1"/>
</dbReference>
<dbReference type="PANTHER" id="PTHR36837">
    <property type="entry name" value="POLY(3-HYDROXYALKANOATE) POLYMERASE SUBUNIT PHAC"/>
    <property type="match status" value="1"/>
</dbReference>
<reference evidence="7 8" key="1">
    <citation type="submission" date="2019-03" db="EMBL/GenBank/DDBJ databases">
        <title>Paraburkholderia sp. 4M-K11, isolated from subtropical forest soil.</title>
        <authorList>
            <person name="Gao Z.-H."/>
            <person name="Qiu L.-H."/>
        </authorList>
    </citation>
    <scope>NUCLEOTIDE SEQUENCE [LARGE SCALE GENOMIC DNA]</scope>
    <source>
        <strain evidence="7 8">4M-K11</strain>
    </source>
</reference>
<comment type="caution">
    <text evidence="7">The sequence shown here is derived from an EMBL/GenBank/DDBJ whole genome shotgun (WGS) entry which is preliminary data.</text>
</comment>
<dbReference type="NCBIfam" id="TIGR01838">
    <property type="entry name" value="PHA_synth_I"/>
    <property type="match status" value="1"/>
</dbReference>
<evidence type="ECO:0000313" key="8">
    <source>
        <dbReference type="Proteomes" id="UP000295722"/>
    </source>
</evidence>
<sequence>MEPDMSSKKPDTGPQKTQAQTHAQSHAQTHASADPAARAAELAKQYWERQWQLWQAFGNAGRDAGRLPQIARPAPADRRFDAQEWHQHPWYAALMQSYMLNADMLRAMTEAADVAPKAREQLRFLTRQFIDATSPANFLPTNPEAMRLALDSNGESLRAGLAHWLADAARGQIAITDERAFEVGRNIATTEGAVVFECELMQLIQYAPLTPQVALRPLLVVPPCVNKFYILDLQPHNSFVRFALEEGYTVFVVSWRNPRNELQQATWDDYLEQGVMRAIDVALAISGADKLNALGWCIGGTMLASALAVLGARGTQPAASMTLLTTLLDFAEPGELGTFVDAHSVQETERTFADGGLVSGKVFALLFQSLRANELLWPYVVGNYLKGQRPEAFDLLYWNSDATNLPGPMCAWLLRHGYLQNELREPGKLEICGTRFDLGEAKLPAYVLGTERDHLVPWRAAWQATQLLGGETQFVLAASGHIAGVINPPAANKRSYWTGATQPASSADDWLAHASSHGGSWWTHWSAWLRRHVGMAVPARQTPGNETHKPIEPAPGSYVKARLS</sequence>
<dbReference type="SUPFAM" id="SSF53474">
    <property type="entry name" value="alpha/beta-Hydrolases"/>
    <property type="match status" value="1"/>
</dbReference>
<evidence type="ECO:0000256" key="3">
    <source>
        <dbReference type="ARBA" id="ARBA00022679"/>
    </source>
</evidence>
<feature type="region of interest" description="Disordered" evidence="5">
    <location>
        <begin position="540"/>
        <end position="564"/>
    </location>
</feature>
<comment type="subcellular location">
    <subcellularLocation>
        <location evidence="1">Cytoplasm</location>
    </subcellularLocation>
</comment>
<protein>
    <submittedName>
        <fullName evidence="7">Class I poly(R)-hydroxyalkanoic acid synthase</fullName>
    </submittedName>
</protein>
<evidence type="ECO:0000256" key="2">
    <source>
        <dbReference type="ARBA" id="ARBA00022490"/>
    </source>
</evidence>
<keyword evidence="4" id="KW-0012">Acyltransferase</keyword>
<dbReference type="InterPro" id="IPR029058">
    <property type="entry name" value="AB_hydrolase_fold"/>
</dbReference>
<dbReference type="OrthoDB" id="7208816at2"/>
<name>A0A4R5M432_9BURK</name>